<evidence type="ECO:0000313" key="2">
    <source>
        <dbReference type="EMBL" id="CCQ35372.1"/>
    </source>
</evidence>
<organism evidence="2 3">
    <name type="scientific">Natronomonas moolapensis (strain DSM 18674 / CECT 7526 / JCM 14361 / 8.8.11)</name>
    <dbReference type="NCBI Taxonomy" id="268739"/>
    <lineage>
        <taxon>Archaea</taxon>
        <taxon>Methanobacteriati</taxon>
        <taxon>Methanobacteriota</taxon>
        <taxon>Stenosarchaea group</taxon>
        <taxon>Halobacteria</taxon>
        <taxon>Halobacteriales</taxon>
        <taxon>Natronomonadaceae</taxon>
        <taxon>Natronomonas</taxon>
    </lineage>
</organism>
<dbReference type="Pfam" id="PF26071">
    <property type="entry name" value="DUF8028"/>
    <property type="match status" value="1"/>
</dbReference>
<accession>M1XK71</accession>
<reference evidence="2 3" key="1">
    <citation type="journal article" date="2013" name="Genome Announc.">
        <title>Genome of the haloarchaeon Natronomonas moolapensis, a neutrophilic member of a previously haloalkaliphilic genus.</title>
        <authorList>
            <person name="Dyall-Smith M.L."/>
            <person name="Pfeiffer F."/>
            <person name="Oberwinkler T."/>
            <person name="Klee K."/>
            <person name="Rampp M."/>
            <person name="Palm P."/>
            <person name="Gross K."/>
            <person name="Schuster S.C."/>
            <person name="Oesterhelt D."/>
        </authorList>
    </citation>
    <scope>NUCLEOTIDE SEQUENCE [LARGE SCALE GENOMIC DNA]</scope>
    <source>
        <strain evidence="3">DSM 18674 / JCM 14361 / 8.8.11</strain>
    </source>
</reference>
<name>M1XK71_NATM8</name>
<keyword evidence="1" id="KW-0472">Membrane</keyword>
<keyword evidence="1" id="KW-0812">Transmembrane</keyword>
<dbReference type="GeneID" id="14650566"/>
<keyword evidence="3" id="KW-1185">Reference proteome</keyword>
<proteinExistence type="predicted"/>
<feature type="transmembrane region" description="Helical" evidence="1">
    <location>
        <begin position="34"/>
        <end position="52"/>
    </location>
</feature>
<dbReference type="Proteomes" id="UP000011867">
    <property type="component" value="Chromosome"/>
</dbReference>
<dbReference type="HOGENOM" id="CLU_193456_0_0_2"/>
<evidence type="ECO:0000313" key="3">
    <source>
        <dbReference type="Proteomes" id="UP000011867"/>
    </source>
</evidence>
<dbReference type="OrthoDB" id="384809at2157"/>
<dbReference type="AlphaFoldDB" id="M1XK71"/>
<dbReference type="EMBL" id="HF582854">
    <property type="protein sequence ID" value="CCQ35372.1"/>
    <property type="molecule type" value="Genomic_DNA"/>
</dbReference>
<sequence length="83" mass="8503">MSSATQSRQTPSVTNDRNTAGTWIHRAVRGVRAAAFWTATVLPVLVVAALIAGTAGRYPAILGGVLALNVVCAVVGHGHSPGR</sequence>
<dbReference type="eggNOG" id="arCOG07497">
    <property type="taxonomic scope" value="Archaea"/>
</dbReference>
<dbReference type="InterPro" id="IPR058341">
    <property type="entry name" value="DUF8028"/>
</dbReference>
<protein>
    <submittedName>
        <fullName evidence="2">Uncharacterized protein</fullName>
    </submittedName>
</protein>
<gene>
    <name evidence="2" type="ordered locus">Nmlp_1162</name>
</gene>
<evidence type="ECO:0000256" key="1">
    <source>
        <dbReference type="SAM" id="Phobius"/>
    </source>
</evidence>
<dbReference type="RefSeq" id="WP_015408221.1">
    <property type="nucleotide sequence ID" value="NC_020388.1"/>
</dbReference>
<keyword evidence="1" id="KW-1133">Transmembrane helix</keyword>
<dbReference type="KEGG" id="nmo:Nmlp_1162"/>
<feature type="transmembrane region" description="Helical" evidence="1">
    <location>
        <begin position="58"/>
        <end position="76"/>
    </location>
</feature>